<protein>
    <submittedName>
        <fullName evidence="2">Uncharacterized protein</fullName>
    </submittedName>
</protein>
<evidence type="ECO:0000313" key="3">
    <source>
        <dbReference type="Proteomes" id="UP000230002"/>
    </source>
</evidence>
<accession>A0A2G8RR28</accession>
<comment type="caution">
    <text evidence="2">The sequence shown here is derived from an EMBL/GenBank/DDBJ whole genome shotgun (WGS) entry which is preliminary data.</text>
</comment>
<dbReference type="EMBL" id="AYKW01000067">
    <property type="protein sequence ID" value="PIL23964.1"/>
    <property type="molecule type" value="Genomic_DNA"/>
</dbReference>
<dbReference type="Gene3D" id="3.80.10.10">
    <property type="entry name" value="Ribonuclease Inhibitor"/>
    <property type="match status" value="1"/>
</dbReference>
<dbReference type="Proteomes" id="UP000230002">
    <property type="component" value="Unassembled WGS sequence"/>
</dbReference>
<dbReference type="InterPro" id="IPR032675">
    <property type="entry name" value="LRR_dom_sf"/>
</dbReference>
<dbReference type="OrthoDB" id="3215314at2759"/>
<feature type="compositionally biased region" description="Pro residues" evidence="1">
    <location>
        <begin position="525"/>
        <end position="541"/>
    </location>
</feature>
<feature type="compositionally biased region" description="Polar residues" evidence="1">
    <location>
        <begin position="683"/>
        <end position="692"/>
    </location>
</feature>
<reference evidence="2 3" key="1">
    <citation type="journal article" date="2015" name="Sci. Rep.">
        <title>Chromosome-level genome map provides insights into diverse defense mechanisms in the medicinal fungus Ganoderma sinense.</title>
        <authorList>
            <person name="Zhu Y."/>
            <person name="Xu J."/>
            <person name="Sun C."/>
            <person name="Zhou S."/>
            <person name="Xu H."/>
            <person name="Nelson D.R."/>
            <person name="Qian J."/>
            <person name="Song J."/>
            <person name="Luo H."/>
            <person name="Xiang L."/>
            <person name="Li Y."/>
            <person name="Xu Z."/>
            <person name="Ji A."/>
            <person name="Wang L."/>
            <person name="Lu S."/>
            <person name="Hayward A."/>
            <person name="Sun W."/>
            <person name="Li X."/>
            <person name="Schwartz D.C."/>
            <person name="Wang Y."/>
            <person name="Chen S."/>
        </authorList>
    </citation>
    <scope>NUCLEOTIDE SEQUENCE [LARGE SCALE GENOMIC DNA]</scope>
    <source>
        <strain evidence="2 3">ZZ0214-1</strain>
    </source>
</reference>
<dbReference type="SUPFAM" id="SSF52047">
    <property type="entry name" value="RNI-like"/>
    <property type="match status" value="1"/>
</dbReference>
<feature type="compositionally biased region" description="Basic and acidic residues" evidence="1">
    <location>
        <begin position="439"/>
        <end position="448"/>
    </location>
</feature>
<feature type="compositionally biased region" description="Polar residues" evidence="1">
    <location>
        <begin position="663"/>
        <end position="676"/>
    </location>
</feature>
<gene>
    <name evidence="2" type="ORF">GSI_13715</name>
</gene>
<dbReference type="AlphaFoldDB" id="A0A2G8RR28"/>
<proteinExistence type="predicted"/>
<feature type="compositionally biased region" description="Basic and acidic residues" evidence="1">
    <location>
        <begin position="461"/>
        <end position="472"/>
    </location>
</feature>
<evidence type="ECO:0000256" key="1">
    <source>
        <dbReference type="SAM" id="MobiDB-lite"/>
    </source>
</evidence>
<feature type="compositionally biased region" description="Low complexity" evidence="1">
    <location>
        <begin position="491"/>
        <end position="510"/>
    </location>
</feature>
<feature type="compositionally biased region" description="Polar residues" evidence="1">
    <location>
        <begin position="712"/>
        <end position="723"/>
    </location>
</feature>
<sequence>MSAILKPIVLWTPTTTLTSDDACTSIYRYQLAPPPSSIRPPYHIDHTASKPLSYLPPLKYFCIKALVEWPDQVHVLGPAQLRYQAPSLHNHFDILQALIPAYRPFSPHHDDLDMRLVDPRLWAVLTQIYHQLPPPFRTYTLPLSDIHLPLLQRIPSTSHFSLITILSLSRCRMLTDDTVVELRQLHTLAALDASVTALGSWGVYRLARTLSWSDEEDDEAPQRRGPYGLRVLYLNNCLNIDNKVLSYLSRFPLLSVVDLRGTTCKPWLEPNFPFNASSDTCLYEPTNLAGVLAHLSSLTEKPSTLFSTRTPYILRVNSLYHKTTVTPHALPVTNPWDPYGEQDDHHELGMQVAKGRMDVFLPPEPDHYCNYSKPFPIKQEGGSGNPDELYSDEDEDTPIRRSGSASEHEDEDEDEGGGGDDDQPPGRWDMSNPQWGEDLAPRRVREEPQPVPCSWMDAAQDEMRIHRDRVSADRFYTVPTTLGLRRTSSVPSSAAARSHTSTSPSESTSTADPKRKPPDRLMLYRPPPPWSSLPSQPPPPQSQRRRMPMSVFESSSTAGRPSFNAIQPPPKRRQPADVAPADQARKRMRAITSMESIFSMVQKRSESATSATGKGKQTERVAAGPAGRGNPFARKQGAAKVPLSSVLKRLQPSVPAPPHAVKQAQTSSSGSKQRQSPKLGPSTKPQGSSRQPVDQEKVNANGVTKRAPLANPSATTGPTQTVESDAPLGPAKKLKPITTLPVPDWPGKPMKPLSEHKKRLQPPPPKAQKQTTLPATSTKLQRRVSAPMRLNMTPAKPEKGVNNGTCKLKSKDMEKQARQSGSGGNEFDWKGWSAS</sequence>
<name>A0A2G8RR28_9APHY</name>
<feature type="compositionally biased region" description="Acidic residues" evidence="1">
    <location>
        <begin position="408"/>
        <end position="423"/>
    </location>
</feature>
<feature type="region of interest" description="Disordered" evidence="1">
    <location>
        <begin position="371"/>
        <end position="835"/>
    </location>
</feature>
<evidence type="ECO:0000313" key="2">
    <source>
        <dbReference type="EMBL" id="PIL23964.1"/>
    </source>
</evidence>
<keyword evidence="3" id="KW-1185">Reference proteome</keyword>
<organism evidence="2 3">
    <name type="scientific">Ganoderma sinense ZZ0214-1</name>
    <dbReference type="NCBI Taxonomy" id="1077348"/>
    <lineage>
        <taxon>Eukaryota</taxon>
        <taxon>Fungi</taxon>
        <taxon>Dikarya</taxon>
        <taxon>Basidiomycota</taxon>
        <taxon>Agaricomycotina</taxon>
        <taxon>Agaricomycetes</taxon>
        <taxon>Polyporales</taxon>
        <taxon>Polyporaceae</taxon>
        <taxon>Ganoderma</taxon>
    </lineage>
</organism>